<evidence type="ECO:0000313" key="1">
    <source>
        <dbReference type="EMBL" id="JAD28022.1"/>
    </source>
</evidence>
<reference evidence="1" key="1">
    <citation type="submission" date="2014-09" db="EMBL/GenBank/DDBJ databases">
        <authorList>
            <person name="Magalhaes I.L.F."/>
            <person name="Oliveira U."/>
            <person name="Santos F.R."/>
            <person name="Vidigal T.H.D.A."/>
            <person name="Brescovit A.D."/>
            <person name="Santos A.J."/>
        </authorList>
    </citation>
    <scope>NUCLEOTIDE SEQUENCE</scope>
    <source>
        <tissue evidence="1">Shoot tissue taken approximately 20 cm above the soil surface</tissue>
    </source>
</reference>
<dbReference type="AlphaFoldDB" id="A0A0A8YZJ7"/>
<name>A0A0A8YZJ7_ARUDO</name>
<accession>A0A0A8YZJ7</accession>
<dbReference type="EMBL" id="GBRH01269873">
    <property type="protein sequence ID" value="JAD28022.1"/>
    <property type="molecule type" value="Transcribed_RNA"/>
</dbReference>
<reference evidence="1" key="2">
    <citation type="journal article" date="2015" name="Data Brief">
        <title>Shoot transcriptome of the giant reed, Arundo donax.</title>
        <authorList>
            <person name="Barrero R.A."/>
            <person name="Guerrero F.D."/>
            <person name="Moolhuijzen P."/>
            <person name="Goolsby J.A."/>
            <person name="Tidwell J."/>
            <person name="Bellgard S.E."/>
            <person name="Bellgard M.I."/>
        </authorList>
    </citation>
    <scope>NUCLEOTIDE SEQUENCE</scope>
    <source>
        <tissue evidence="1">Shoot tissue taken approximately 20 cm above the soil surface</tissue>
    </source>
</reference>
<organism evidence="1">
    <name type="scientific">Arundo donax</name>
    <name type="common">Giant reed</name>
    <name type="synonym">Donax arundinaceus</name>
    <dbReference type="NCBI Taxonomy" id="35708"/>
    <lineage>
        <taxon>Eukaryota</taxon>
        <taxon>Viridiplantae</taxon>
        <taxon>Streptophyta</taxon>
        <taxon>Embryophyta</taxon>
        <taxon>Tracheophyta</taxon>
        <taxon>Spermatophyta</taxon>
        <taxon>Magnoliopsida</taxon>
        <taxon>Liliopsida</taxon>
        <taxon>Poales</taxon>
        <taxon>Poaceae</taxon>
        <taxon>PACMAD clade</taxon>
        <taxon>Arundinoideae</taxon>
        <taxon>Arundineae</taxon>
        <taxon>Arundo</taxon>
    </lineage>
</organism>
<sequence>MHFLEEIISALPSPLSLHFGSMKSLLLMNLTLSVSNSLLSWLLPKIQHLLILSTLGFSGIRVEYILVLRLPYRTDLSMPFTLPSLVVILELVPLIRESRSCFIGLVSKRVLKLLSLSALFANAPKKVSLNPMVKTLLWLLWIV</sequence>
<protein>
    <submittedName>
        <fullName evidence="1">Uncharacterized protein</fullName>
    </submittedName>
</protein>
<proteinExistence type="predicted"/>